<dbReference type="InterPro" id="IPR044202">
    <property type="entry name" value="LETM1/MDM38-like"/>
</dbReference>
<keyword evidence="2 8" id="KW-0812">Transmembrane</keyword>
<dbReference type="PANTHER" id="PTHR14009:SF1">
    <property type="entry name" value="MITOCHONDRIAL PROTON_CALCIUM EXCHANGER PROTEIN"/>
    <property type="match status" value="1"/>
</dbReference>
<dbReference type="OrthoDB" id="73691at2759"/>
<evidence type="ECO:0000256" key="5">
    <source>
        <dbReference type="ARBA" id="ARBA00023128"/>
    </source>
</evidence>
<dbReference type="Pfam" id="PF07766">
    <property type="entry name" value="LETM1_RBD"/>
    <property type="match status" value="1"/>
</dbReference>
<dbReference type="InterPro" id="IPR033122">
    <property type="entry name" value="LETM1-like_RBD"/>
</dbReference>
<evidence type="ECO:0000256" key="2">
    <source>
        <dbReference type="ARBA" id="ARBA00022692"/>
    </source>
</evidence>
<evidence type="ECO:0000256" key="8">
    <source>
        <dbReference type="SAM" id="Phobius"/>
    </source>
</evidence>
<evidence type="ECO:0000256" key="1">
    <source>
        <dbReference type="ARBA" id="ARBA00004434"/>
    </source>
</evidence>
<dbReference type="GO" id="GO:0030003">
    <property type="term" value="P:intracellular monoatomic cation homeostasis"/>
    <property type="evidence" value="ECO:0007669"/>
    <property type="project" value="TreeGrafter"/>
</dbReference>
<evidence type="ECO:0000256" key="4">
    <source>
        <dbReference type="ARBA" id="ARBA00022989"/>
    </source>
</evidence>
<dbReference type="AlphaFoldDB" id="A0A261XW76"/>
<accession>A0A261XW76</accession>
<evidence type="ECO:0000256" key="7">
    <source>
        <dbReference type="PROSITE-ProRule" id="PRU01094"/>
    </source>
</evidence>
<protein>
    <recommendedName>
        <fullName evidence="9">Letm1 RBD domain-containing protein</fullName>
    </recommendedName>
</protein>
<proteinExistence type="predicted"/>
<organism evidence="10 11">
    <name type="scientific">Bifiguratus adelaidae</name>
    <dbReference type="NCBI Taxonomy" id="1938954"/>
    <lineage>
        <taxon>Eukaryota</taxon>
        <taxon>Fungi</taxon>
        <taxon>Fungi incertae sedis</taxon>
        <taxon>Mucoromycota</taxon>
        <taxon>Mucoromycotina</taxon>
        <taxon>Endogonomycetes</taxon>
        <taxon>Endogonales</taxon>
        <taxon>Endogonales incertae sedis</taxon>
        <taxon>Bifiguratus</taxon>
    </lineage>
</organism>
<comment type="caution">
    <text evidence="10">The sequence shown here is derived from an EMBL/GenBank/DDBJ whole genome shotgun (WGS) entry which is preliminary data.</text>
</comment>
<gene>
    <name evidence="10" type="ORF">BZG36_03837</name>
</gene>
<dbReference type="PANTHER" id="PTHR14009">
    <property type="entry name" value="LEUCINE ZIPPER-EF-HAND CONTAINING TRANSMEMBRANE PROTEIN"/>
    <property type="match status" value="1"/>
</dbReference>
<reference evidence="10 11" key="1">
    <citation type="journal article" date="2017" name="Mycologia">
        <title>Bifiguratus adelaidae, gen. et sp. nov., a new member of Mucoromycotina in endophytic and soil-dwelling habitats.</title>
        <authorList>
            <person name="Torres-Cruz T.J."/>
            <person name="Billingsley Tobias T.L."/>
            <person name="Almatruk M."/>
            <person name="Hesse C."/>
            <person name="Kuske C.R."/>
            <person name="Desiro A."/>
            <person name="Benucci G.M."/>
            <person name="Bonito G."/>
            <person name="Stajich J.E."/>
            <person name="Dunlap C."/>
            <person name="Arnold A.E."/>
            <person name="Porras-Alfaro A."/>
        </authorList>
    </citation>
    <scope>NUCLEOTIDE SEQUENCE [LARGE SCALE GENOMIC DNA]</scope>
    <source>
        <strain evidence="10 11">AZ0501</strain>
    </source>
</reference>
<dbReference type="Proteomes" id="UP000242875">
    <property type="component" value="Unassembled WGS sequence"/>
</dbReference>
<dbReference type="PROSITE" id="PS51758">
    <property type="entry name" value="LETM1_RBD"/>
    <property type="match status" value="1"/>
</dbReference>
<dbReference type="EMBL" id="MVBO01000139">
    <property type="protein sequence ID" value="OZJ02619.1"/>
    <property type="molecule type" value="Genomic_DNA"/>
</dbReference>
<evidence type="ECO:0000313" key="10">
    <source>
        <dbReference type="EMBL" id="OZJ02619.1"/>
    </source>
</evidence>
<evidence type="ECO:0000256" key="6">
    <source>
        <dbReference type="ARBA" id="ARBA00023136"/>
    </source>
</evidence>
<keyword evidence="6 8" id="KW-0472">Membrane</keyword>
<feature type="transmembrane region" description="Helical" evidence="8">
    <location>
        <begin position="78"/>
        <end position="103"/>
    </location>
</feature>
<keyword evidence="11" id="KW-1185">Reference proteome</keyword>
<evidence type="ECO:0000259" key="9">
    <source>
        <dbReference type="PROSITE" id="PS51758"/>
    </source>
</evidence>
<dbReference type="GO" id="GO:0043022">
    <property type="term" value="F:ribosome binding"/>
    <property type="evidence" value="ECO:0007669"/>
    <property type="project" value="InterPro"/>
</dbReference>
<evidence type="ECO:0000256" key="3">
    <source>
        <dbReference type="ARBA" id="ARBA00022792"/>
    </source>
</evidence>
<evidence type="ECO:0000313" key="11">
    <source>
        <dbReference type="Proteomes" id="UP000242875"/>
    </source>
</evidence>
<name>A0A261XW76_9FUNG</name>
<keyword evidence="4 8" id="KW-1133">Transmembrane helix</keyword>
<keyword evidence="3" id="KW-0999">Mitochondrion inner membrane</keyword>
<comment type="subcellular location">
    <subcellularLocation>
        <location evidence="1">Mitochondrion inner membrane</location>
        <topology evidence="1">Single-pass membrane protein</topology>
    </subcellularLocation>
</comment>
<sequence>MWQLQRSAKTPPPQPTNKIAQFWKNAKELARFYKDGTKLLWANHKHAKELREKESQGHVLSRSEFQLIHRSNKDFRKLVPFVITFIIVGEWIPLVVMFVPGLIPSTCITNAQLEKLRRKMYEKRNVMSQNVLESSKSIKAISKEDFANVNGMIRISKQFGPDFELQHIDRPHLKAYCKFMGLGHRFATKGMLIRRLQSHLDYLRRDDQLIAKDGVDSLVLPELQSAAEERGMRSVDVSETHLKRSLKYWISLHLRNPPFPQGLLIFSRIFLLNAKY</sequence>
<keyword evidence="5 7" id="KW-0496">Mitochondrion</keyword>
<feature type="domain" description="Letm1 RBD" evidence="9">
    <location>
        <begin position="115"/>
        <end position="276"/>
    </location>
</feature>
<dbReference type="GO" id="GO:0005743">
    <property type="term" value="C:mitochondrial inner membrane"/>
    <property type="evidence" value="ECO:0007669"/>
    <property type="project" value="UniProtKB-SubCell"/>
</dbReference>